<dbReference type="EMBL" id="UZAM01001548">
    <property type="protein sequence ID" value="VDO84552.1"/>
    <property type="molecule type" value="Genomic_DNA"/>
</dbReference>
<evidence type="ECO:0000313" key="2">
    <source>
        <dbReference type="EMBL" id="VDO84552.1"/>
    </source>
</evidence>
<evidence type="ECO:0000313" key="4">
    <source>
        <dbReference type="WBParaSite" id="SBAD_0000053701-mRNA-1"/>
    </source>
</evidence>
<keyword evidence="1" id="KW-0812">Transmembrane</keyword>
<evidence type="ECO:0000313" key="3">
    <source>
        <dbReference type="Proteomes" id="UP000270296"/>
    </source>
</evidence>
<reference evidence="2 3" key="2">
    <citation type="submission" date="2018-11" db="EMBL/GenBank/DDBJ databases">
        <authorList>
            <consortium name="Pathogen Informatics"/>
        </authorList>
    </citation>
    <scope>NUCLEOTIDE SEQUENCE [LARGE SCALE GENOMIC DNA]</scope>
</reference>
<evidence type="ECO:0000256" key="1">
    <source>
        <dbReference type="SAM" id="Phobius"/>
    </source>
</evidence>
<dbReference type="AlphaFoldDB" id="A0A183IA71"/>
<keyword evidence="3" id="KW-1185">Reference proteome</keyword>
<gene>
    <name evidence="2" type="ORF">SBAD_LOCUS515</name>
</gene>
<accession>A0A183IA71</accession>
<sequence>MNSILEKRQKYHIEEQEGISQSFALGEVKDEEHAAEGGNEMEATDEEKQILREAAECLKTIGVSKAFEKLQTLLGKSSFYSQLILEKLKKEDGKAKRKSALLRKVIVLLPFSSLNLYLVIGLVLLLFNLGHDKLTFLSRLEPDDVSPDDLSAEVLAAC</sequence>
<proteinExistence type="predicted"/>
<keyword evidence="1" id="KW-0472">Membrane</keyword>
<dbReference type="Proteomes" id="UP000270296">
    <property type="component" value="Unassembled WGS sequence"/>
</dbReference>
<keyword evidence="1" id="KW-1133">Transmembrane helix</keyword>
<organism evidence="4">
    <name type="scientific">Soboliphyme baturini</name>
    <dbReference type="NCBI Taxonomy" id="241478"/>
    <lineage>
        <taxon>Eukaryota</taxon>
        <taxon>Metazoa</taxon>
        <taxon>Ecdysozoa</taxon>
        <taxon>Nematoda</taxon>
        <taxon>Enoplea</taxon>
        <taxon>Dorylaimia</taxon>
        <taxon>Dioctophymatida</taxon>
        <taxon>Dioctophymatoidea</taxon>
        <taxon>Soboliphymatidae</taxon>
        <taxon>Soboliphyme</taxon>
    </lineage>
</organism>
<protein>
    <submittedName>
        <fullName evidence="4">Transmembrane protein</fullName>
    </submittedName>
</protein>
<reference evidence="4" key="1">
    <citation type="submission" date="2016-06" db="UniProtKB">
        <authorList>
            <consortium name="WormBaseParasite"/>
        </authorList>
    </citation>
    <scope>IDENTIFICATION</scope>
</reference>
<feature type="transmembrane region" description="Helical" evidence="1">
    <location>
        <begin position="105"/>
        <end position="127"/>
    </location>
</feature>
<name>A0A183IA71_9BILA</name>
<dbReference type="WBParaSite" id="SBAD_0000053701-mRNA-1">
    <property type="protein sequence ID" value="SBAD_0000053701-mRNA-1"/>
    <property type="gene ID" value="SBAD_0000053701"/>
</dbReference>